<evidence type="ECO:0000256" key="1">
    <source>
        <dbReference type="SAM" id="Phobius"/>
    </source>
</evidence>
<dbReference type="OrthoDB" id="5243448at2"/>
<dbReference type="PANTHER" id="PTHR35337">
    <property type="entry name" value="SLR1478 PROTEIN"/>
    <property type="match status" value="1"/>
</dbReference>
<feature type="transmembrane region" description="Helical" evidence="1">
    <location>
        <begin position="220"/>
        <end position="242"/>
    </location>
</feature>
<evidence type="ECO:0000313" key="4">
    <source>
        <dbReference type="Proteomes" id="UP000029864"/>
    </source>
</evidence>
<dbReference type="Proteomes" id="UP000561726">
    <property type="component" value="Unassembled WGS sequence"/>
</dbReference>
<gene>
    <name evidence="3" type="ORF">BJ997_002648</name>
    <name evidence="2" type="ORF">GY21_17365</name>
</gene>
<reference evidence="2 4" key="1">
    <citation type="submission" date="2014-08" db="EMBL/GenBank/DDBJ databases">
        <authorList>
            <person name="Sisinthy S."/>
        </authorList>
    </citation>
    <scope>NUCLEOTIDE SEQUENCE [LARGE SCALE GENOMIC DNA]</scope>
    <source>
        <strain evidence="2 4">RuG17</strain>
    </source>
</reference>
<dbReference type="Proteomes" id="UP000029864">
    <property type="component" value="Unassembled WGS sequence"/>
</dbReference>
<keyword evidence="1" id="KW-0472">Membrane</keyword>
<organism evidence="2 4">
    <name type="scientific">Cryobacterium roopkundense</name>
    <dbReference type="NCBI Taxonomy" id="1001240"/>
    <lineage>
        <taxon>Bacteria</taxon>
        <taxon>Bacillati</taxon>
        <taxon>Actinomycetota</taxon>
        <taxon>Actinomycetes</taxon>
        <taxon>Micrococcales</taxon>
        <taxon>Microbacteriaceae</taxon>
        <taxon>Cryobacterium</taxon>
    </lineage>
</organism>
<keyword evidence="1" id="KW-1133">Transmembrane helix</keyword>
<name>A0A099J159_9MICO</name>
<dbReference type="RefSeq" id="WP_035838779.1">
    <property type="nucleotide sequence ID" value="NZ_JACHBQ010000001.1"/>
</dbReference>
<feature type="transmembrane region" description="Helical" evidence="1">
    <location>
        <begin position="100"/>
        <end position="121"/>
    </location>
</feature>
<protein>
    <submittedName>
        <fullName evidence="2 3">Membrane protein</fullName>
    </submittedName>
</protein>
<feature type="transmembrane region" description="Helical" evidence="1">
    <location>
        <begin position="254"/>
        <end position="273"/>
    </location>
</feature>
<dbReference type="Pfam" id="PF01944">
    <property type="entry name" value="SpoIIM"/>
    <property type="match status" value="1"/>
</dbReference>
<keyword evidence="1" id="KW-0812">Transmembrane</keyword>
<dbReference type="EMBL" id="JPXF01000094">
    <property type="protein sequence ID" value="KGJ72149.1"/>
    <property type="molecule type" value="Genomic_DNA"/>
</dbReference>
<proteinExistence type="predicted"/>
<keyword evidence="4" id="KW-1185">Reference proteome</keyword>
<dbReference type="PANTHER" id="PTHR35337:SF1">
    <property type="entry name" value="SLR1478 PROTEIN"/>
    <property type="match status" value="1"/>
</dbReference>
<sequence>MDLDAYTAAHKKEWDRLTELGSRRQLSGAESDELIERYQAGATQLSAMKTTAGSTVQGDRLSVGLSRARLRFTGTSANLLSMLPRFFVLQLPAALYRLRWLTLAVALFTIVVAALYAVWALGNPQVLANMGTEEQLAQVANEDFVGYYSSNPAASFTGLVWTNNAFIAAQCIAFGIVGVYVPFVLFQNAQGLGMTAAVMFSYDKGDVFFLYIAPHGQLELTAIFVAAAAGLRIFWAWIAPGARTRGQALAEDGRALFSVAIGLVIVLLVSGIIEGFVTPAPWPWPIKIGIGSLGLVAFLFYMIVVGRRATRLGETGDLGEFEAGSTRIYSS</sequence>
<feature type="transmembrane region" description="Helical" evidence="1">
    <location>
        <begin position="165"/>
        <end position="185"/>
    </location>
</feature>
<dbReference type="InterPro" id="IPR002798">
    <property type="entry name" value="SpoIIM-like"/>
</dbReference>
<evidence type="ECO:0000313" key="2">
    <source>
        <dbReference type="EMBL" id="KGJ72149.1"/>
    </source>
</evidence>
<evidence type="ECO:0000313" key="5">
    <source>
        <dbReference type="Proteomes" id="UP000561726"/>
    </source>
</evidence>
<dbReference type="AlphaFoldDB" id="A0A099J159"/>
<comment type="caution">
    <text evidence="2">The sequence shown here is derived from an EMBL/GenBank/DDBJ whole genome shotgun (WGS) entry which is preliminary data.</text>
</comment>
<dbReference type="EMBL" id="JACHBQ010000001">
    <property type="protein sequence ID" value="MBB5642100.1"/>
    <property type="molecule type" value="Genomic_DNA"/>
</dbReference>
<dbReference type="eggNOG" id="COG1300">
    <property type="taxonomic scope" value="Bacteria"/>
</dbReference>
<accession>A0A099J159</accession>
<feature type="transmembrane region" description="Helical" evidence="1">
    <location>
        <begin position="285"/>
        <end position="304"/>
    </location>
</feature>
<dbReference type="STRING" id="1001240.GY21_17365"/>
<evidence type="ECO:0000313" key="3">
    <source>
        <dbReference type="EMBL" id="MBB5642100.1"/>
    </source>
</evidence>
<reference evidence="3 5" key="2">
    <citation type="submission" date="2020-08" db="EMBL/GenBank/DDBJ databases">
        <title>Sequencing the genomes of 1000 actinobacteria strains.</title>
        <authorList>
            <person name="Klenk H.-P."/>
        </authorList>
    </citation>
    <scope>NUCLEOTIDE SEQUENCE [LARGE SCALE GENOMIC DNA]</scope>
    <source>
        <strain evidence="3 5">DSM 21065</strain>
    </source>
</reference>